<gene>
    <name evidence="1" type="ORF">SDC9_92830</name>
</gene>
<comment type="caution">
    <text evidence="1">The sequence shown here is derived from an EMBL/GenBank/DDBJ whole genome shotgun (WGS) entry which is preliminary data.</text>
</comment>
<dbReference type="AlphaFoldDB" id="A0A644ZZ60"/>
<proteinExistence type="predicted"/>
<organism evidence="1">
    <name type="scientific">bioreactor metagenome</name>
    <dbReference type="NCBI Taxonomy" id="1076179"/>
    <lineage>
        <taxon>unclassified sequences</taxon>
        <taxon>metagenomes</taxon>
        <taxon>ecological metagenomes</taxon>
    </lineage>
</organism>
<evidence type="ECO:0000313" key="1">
    <source>
        <dbReference type="EMBL" id="MPM46132.1"/>
    </source>
</evidence>
<protein>
    <submittedName>
        <fullName evidence="1">Uncharacterized protein</fullName>
    </submittedName>
</protein>
<sequence>MVEEVGPANISKLAIAGGVKESGVALTVNTSLNVSPVSTTLGASTVRLTCATAFSKPSSIEIVITANLNTFKIDPIVICSFISLFKQPYWFTSSSLFAWIAKLWPFPCLPFPVFPSLCSE</sequence>
<accession>A0A644ZZ60</accession>
<reference evidence="1" key="1">
    <citation type="submission" date="2019-08" db="EMBL/GenBank/DDBJ databases">
        <authorList>
            <person name="Kucharzyk K."/>
            <person name="Murdoch R.W."/>
            <person name="Higgins S."/>
            <person name="Loffler F."/>
        </authorList>
    </citation>
    <scope>NUCLEOTIDE SEQUENCE</scope>
</reference>
<name>A0A644ZZ60_9ZZZZ</name>
<dbReference type="EMBL" id="VSSQ01011153">
    <property type="protein sequence ID" value="MPM46132.1"/>
    <property type="molecule type" value="Genomic_DNA"/>
</dbReference>